<dbReference type="Gene3D" id="3.20.20.150">
    <property type="entry name" value="Divalent-metal-dependent TIM barrel enzymes"/>
    <property type="match status" value="1"/>
</dbReference>
<gene>
    <name evidence="2" type="ORF">EDD18DRAFT_6666</name>
</gene>
<feature type="domain" description="Xylose isomerase-like TIM barrel" evidence="1">
    <location>
        <begin position="29"/>
        <end position="332"/>
    </location>
</feature>
<dbReference type="PANTHER" id="PTHR12110">
    <property type="entry name" value="HYDROXYPYRUVATE ISOMERASE"/>
    <property type="match status" value="1"/>
</dbReference>
<dbReference type="AlphaFoldDB" id="A0AA39QMR8"/>
<dbReference type="InterPro" id="IPR036237">
    <property type="entry name" value="Xyl_isomerase-like_sf"/>
</dbReference>
<evidence type="ECO:0000259" key="1">
    <source>
        <dbReference type="Pfam" id="PF01261"/>
    </source>
</evidence>
<protein>
    <submittedName>
        <fullName evidence="2">Sugar phosphate isomerase</fullName>
    </submittedName>
</protein>
<proteinExistence type="predicted"/>
<organism evidence="2 3">
    <name type="scientific">Armillaria luteobubalina</name>
    <dbReference type="NCBI Taxonomy" id="153913"/>
    <lineage>
        <taxon>Eukaryota</taxon>
        <taxon>Fungi</taxon>
        <taxon>Dikarya</taxon>
        <taxon>Basidiomycota</taxon>
        <taxon>Agaricomycotina</taxon>
        <taxon>Agaricomycetes</taxon>
        <taxon>Agaricomycetidae</taxon>
        <taxon>Agaricales</taxon>
        <taxon>Marasmiineae</taxon>
        <taxon>Physalacriaceae</taxon>
        <taxon>Armillaria</taxon>
    </lineage>
</organism>
<sequence length="350" mass="39173">MSTPVASLPVAVPTMTLGRAWIHDLDVKIAEARNAGFQGLEIFWDDLVCAAKRINPTSTEKDEAAMLRATRYTKELCDTNGLVVMALQPFLNYDGVLDETKHQEHITKLKLWFKVAKILGTDLIQVPSQMNLEGTTGNFDKIVADIREIGELGLQEDPPIRFAYEALAWGAHLDLWQQVWAVVIKVDLPNVGTVLDTYHILGRIYGDPTSATGKQIGAEEALAASLKEMAAAAPALLPKLFYFQLSDAEFMNPPLSPTHPFYDPAQKPRMTWSRNARLFPCEFDRGGYLPVGEVAKVLFEDIGYRGWISMEVFSRTMSEPDKEVPREHARRGMKSWKAFLTQLGYNTNGE</sequence>
<keyword evidence="2" id="KW-0413">Isomerase</keyword>
<comment type="caution">
    <text evidence="2">The sequence shown here is derived from an EMBL/GenBank/DDBJ whole genome shotgun (WGS) entry which is preliminary data.</text>
</comment>
<dbReference type="PANTHER" id="PTHR12110:SF21">
    <property type="entry name" value="XYLOSE ISOMERASE-LIKE TIM BARREL DOMAIN-CONTAINING PROTEIN"/>
    <property type="match status" value="1"/>
</dbReference>
<evidence type="ECO:0000313" key="3">
    <source>
        <dbReference type="Proteomes" id="UP001175228"/>
    </source>
</evidence>
<dbReference type="GO" id="GO:0016853">
    <property type="term" value="F:isomerase activity"/>
    <property type="evidence" value="ECO:0007669"/>
    <property type="project" value="UniProtKB-KW"/>
</dbReference>
<dbReference type="EMBL" id="JAUEPU010000001">
    <property type="protein sequence ID" value="KAK0505818.1"/>
    <property type="molecule type" value="Genomic_DNA"/>
</dbReference>
<dbReference type="Pfam" id="PF01261">
    <property type="entry name" value="AP_endonuc_2"/>
    <property type="match status" value="1"/>
</dbReference>
<reference evidence="2" key="1">
    <citation type="submission" date="2023-06" db="EMBL/GenBank/DDBJ databases">
        <authorList>
            <consortium name="Lawrence Berkeley National Laboratory"/>
            <person name="Ahrendt S."/>
            <person name="Sahu N."/>
            <person name="Indic B."/>
            <person name="Wong-Bajracharya J."/>
            <person name="Merenyi Z."/>
            <person name="Ke H.-M."/>
            <person name="Monk M."/>
            <person name="Kocsube S."/>
            <person name="Drula E."/>
            <person name="Lipzen A."/>
            <person name="Balint B."/>
            <person name="Henrissat B."/>
            <person name="Andreopoulos B."/>
            <person name="Martin F.M."/>
            <person name="Harder C.B."/>
            <person name="Rigling D."/>
            <person name="Ford K.L."/>
            <person name="Foster G.D."/>
            <person name="Pangilinan J."/>
            <person name="Papanicolaou A."/>
            <person name="Barry K."/>
            <person name="LaButti K."/>
            <person name="Viragh M."/>
            <person name="Koriabine M."/>
            <person name="Yan M."/>
            <person name="Riley R."/>
            <person name="Champramary S."/>
            <person name="Plett K.L."/>
            <person name="Tsai I.J."/>
            <person name="Slot J."/>
            <person name="Sipos G."/>
            <person name="Plett J."/>
            <person name="Nagy L.G."/>
            <person name="Grigoriev I.V."/>
        </authorList>
    </citation>
    <scope>NUCLEOTIDE SEQUENCE</scope>
    <source>
        <strain evidence="2">HWK02</strain>
    </source>
</reference>
<dbReference type="Proteomes" id="UP001175228">
    <property type="component" value="Unassembled WGS sequence"/>
</dbReference>
<name>A0AA39QMR8_9AGAR</name>
<dbReference type="InterPro" id="IPR050312">
    <property type="entry name" value="IolE/XylAMocC-like"/>
</dbReference>
<keyword evidence="3" id="KW-1185">Reference proteome</keyword>
<dbReference type="SUPFAM" id="SSF51658">
    <property type="entry name" value="Xylose isomerase-like"/>
    <property type="match status" value="1"/>
</dbReference>
<accession>A0AA39QMR8</accession>
<evidence type="ECO:0000313" key="2">
    <source>
        <dbReference type="EMBL" id="KAK0505818.1"/>
    </source>
</evidence>
<dbReference type="InterPro" id="IPR013022">
    <property type="entry name" value="Xyl_isomerase-like_TIM-brl"/>
</dbReference>